<dbReference type="PANTHER" id="PTHR42977:SF1">
    <property type="entry name" value="BLR6576 PROTEIN"/>
    <property type="match status" value="1"/>
</dbReference>
<feature type="region of interest" description="Disordered" evidence="1">
    <location>
        <begin position="294"/>
        <end position="313"/>
    </location>
</feature>
<dbReference type="SUPFAM" id="SSF53474">
    <property type="entry name" value="alpha/beta-Hydrolases"/>
    <property type="match status" value="1"/>
</dbReference>
<keyword evidence="3" id="KW-0378">Hydrolase</keyword>
<dbReference type="InterPro" id="IPR029058">
    <property type="entry name" value="AB_hydrolase_fold"/>
</dbReference>
<dbReference type="InterPro" id="IPR000073">
    <property type="entry name" value="AB_hydrolase_1"/>
</dbReference>
<dbReference type="GO" id="GO:0016787">
    <property type="term" value="F:hydrolase activity"/>
    <property type="evidence" value="ECO:0007669"/>
    <property type="project" value="UniProtKB-KW"/>
</dbReference>
<evidence type="ECO:0000313" key="4">
    <source>
        <dbReference type="Proteomes" id="UP001501414"/>
    </source>
</evidence>
<evidence type="ECO:0000259" key="2">
    <source>
        <dbReference type="Pfam" id="PF00561"/>
    </source>
</evidence>
<reference evidence="3 4" key="1">
    <citation type="journal article" date="2019" name="Int. J. Syst. Evol. Microbiol.">
        <title>The Global Catalogue of Microorganisms (GCM) 10K type strain sequencing project: providing services to taxonomists for standard genome sequencing and annotation.</title>
        <authorList>
            <consortium name="The Broad Institute Genomics Platform"/>
            <consortium name="The Broad Institute Genome Sequencing Center for Infectious Disease"/>
            <person name="Wu L."/>
            <person name="Ma J."/>
        </authorList>
    </citation>
    <scope>NUCLEOTIDE SEQUENCE [LARGE SCALE GENOMIC DNA]</scope>
    <source>
        <strain evidence="3 4">JCM 11896</strain>
    </source>
</reference>
<protein>
    <submittedName>
        <fullName evidence="3">Alpha/beta hydrolase</fullName>
    </submittedName>
</protein>
<gene>
    <name evidence="3" type="ORF">GCM10009613_22880</name>
</gene>
<dbReference type="PRINTS" id="PR00412">
    <property type="entry name" value="EPOXHYDRLASE"/>
</dbReference>
<accession>A0ABN1XQ59</accession>
<dbReference type="RefSeq" id="WP_344021312.1">
    <property type="nucleotide sequence ID" value="NZ_BAAAJK010000007.1"/>
</dbReference>
<dbReference type="InterPro" id="IPR051340">
    <property type="entry name" value="Haloalkane_dehalogenase"/>
</dbReference>
<dbReference type="Pfam" id="PF00561">
    <property type="entry name" value="Abhydrolase_1"/>
    <property type="match status" value="1"/>
</dbReference>
<dbReference type="Gene3D" id="3.40.50.1820">
    <property type="entry name" value="alpha/beta hydrolase"/>
    <property type="match status" value="1"/>
</dbReference>
<evidence type="ECO:0000256" key="1">
    <source>
        <dbReference type="SAM" id="MobiDB-lite"/>
    </source>
</evidence>
<evidence type="ECO:0000313" key="3">
    <source>
        <dbReference type="EMBL" id="GAA1387379.1"/>
    </source>
</evidence>
<name>A0ABN1XQ59_9PSEU</name>
<feature type="compositionally biased region" description="Basic and acidic residues" evidence="1">
    <location>
        <begin position="294"/>
        <end position="303"/>
    </location>
</feature>
<proteinExistence type="predicted"/>
<keyword evidence="4" id="KW-1185">Reference proteome</keyword>
<comment type="caution">
    <text evidence="3">The sequence shown here is derived from an EMBL/GenBank/DDBJ whole genome shotgun (WGS) entry which is preliminary data.</text>
</comment>
<dbReference type="Proteomes" id="UP001501414">
    <property type="component" value="Unassembled WGS sequence"/>
</dbReference>
<feature type="domain" description="AB hydrolase-1" evidence="2">
    <location>
        <begin position="34"/>
        <end position="280"/>
    </location>
</feature>
<dbReference type="InterPro" id="IPR000639">
    <property type="entry name" value="Epox_hydrolase-like"/>
</dbReference>
<dbReference type="PRINTS" id="PR00111">
    <property type="entry name" value="ABHYDROLASE"/>
</dbReference>
<dbReference type="PANTHER" id="PTHR42977">
    <property type="entry name" value="HYDROLASE-RELATED"/>
    <property type="match status" value="1"/>
</dbReference>
<sequence length="313" mass="34369">MTGTTAAATEIEYRHHEIAGHRVFVREAGPRDAPVVLLLHGFPTSSRMYRALLPALGERYRVIAPDHIGFGHSDAPGTEEFGYTFDALTDVTEALLDELGVHRFAVVVQDYGAPVAWRLALRRPAAVTAVISQNGNAYDEGFVEDFWAPVWAYANAPGPDTEPAVRAALGEPAIRWQYLHGVDRPELVDPDTWTIDAASMARPGSDQAQLSLFRDYATNPPLYPELHAWFRRTQVPLLAVWGENDEIFGPAGARAFATDLPDAEIHLVPGGGHFLIESHPDTVLRHVEDFLARHLPPDPDRPADPGPAVSDDQ</sequence>
<organism evidence="3 4">
    <name type="scientific">Pseudonocardia kongjuensis</name>
    <dbReference type="NCBI Taxonomy" id="102227"/>
    <lineage>
        <taxon>Bacteria</taxon>
        <taxon>Bacillati</taxon>
        <taxon>Actinomycetota</taxon>
        <taxon>Actinomycetes</taxon>
        <taxon>Pseudonocardiales</taxon>
        <taxon>Pseudonocardiaceae</taxon>
        <taxon>Pseudonocardia</taxon>
    </lineage>
</organism>
<dbReference type="EMBL" id="BAAAJK010000007">
    <property type="protein sequence ID" value="GAA1387379.1"/>
    <property type="molecule type" value="Genomic_DNA"/>
</dbReference>